<dbReference type="GO" id="GO:0003924">
    <property type="term" value="F:GTPase activity"/>
    <property type="evidence" value="ECO:0007669"/>
    <property type="project" value="InterPro"/>
</dbReference>
<dbReference type="Pfam" id="PF03144">
    <property type="entry name" value="GTP_EFTU_D2"/>
    <property type="match status" value="1"/>
</dbReference>
<dbReference type="NCBIfam" id="TIGR00231">
    <property type="entry name" value="small_GTP"/>
    <property type="match status" value="1"/>
</dbReference>
<dbReference type="PRINTS" id="PR00315">
    <property type="entry name" value="ELONGATNFCT"/>
</dbReference>
<dbReference type="eggNOG" id="COG3276">
    <property type="taxonomic scope" value="Bacteria"/>
</dbReference>
<reference evidence="4 5" key="1">
    <citation type="journal article" date="2013" name="Genome Announc.">
        <title>Draft genome sequences for three mercury-methylating, sulfate-reducing bacteria.</title>
        <authorList>
            <person name="Brown S.D."/>
            <person name="Hurt R.A.Jr."/>
            <person name="Gilmour C.C."/>
            <person name="Elias D.A."/>
        </authorList>
    </citation>
    <scope>NUCLEOTIDE SEQUENCE [LARGE SCALE GENOMIC DNA]</scope>
    <source>
        <strain evidence="4 5">DSM 2059</strain>
    </source>
</reference>
<evidence type="ECO:0000313" key="4">
    <source>
        <dbReference type="EMBL" id="EPR37773.1"/>
    </source>
</evidence>
<dbReference type="SUPFAM" id="SSF50465">
    <property type="entry name" value="EF-Tu/eEF-1alpha/eIF2-gamma C-terminal domain"/>
    <property type="match status" value="1"/>
</dbReference>
<dbReference type="GO" id="GO:0005829">
    <property type="term" value="C:cytosol"/>
    <property type="evidence" value="ECO:0007669"/>
    <property type="project" value="TreeGrafter"/>
</dbReference>
<dbReference type="GO" id="GO:0003746">
    <property type="term" value="F:translation elongation factor activity"/>
    <property type="evidence" value="ECO:0007669"/>
    <property type="project" value="InterPro"/>
</dbReference>
<dbReference type="RefSeq" id="WP_020878051.1">
    <property type="nucleotide sequence ID" value="NZ_ATHJ01000099.1"/>
</dbReference>
<evidence type="ECO:0000313" key="5">
    <source>
        <dbReference type="Proteomes" id="UP000014977"/>
    </source>
</evidence>
<protein>
    <submittedName>
        <fullName evidence="4">Small GTP-binding protein</fullName>
    </submittedName>
</protein>
<name>S7UZE6_DESML</name>
<dbReference type="Pfam" id="PF09107">
    <property type="entry name" value="WHD_3rd_SelB"/>
    <property type="match status" value="1"/>
</dbReference>
<evidence type="ECO:0000256" key="2">
    <source>
        <dbReference type="ARBA" id="ARBA00023134"/>
    </source>
</evidence>
<dbReference type="InterPro" id="IPR000795">
    <property type="entry name" value="T_Tr_GTP-bd_dom"/>
</dbReference>
<dbReference type="EMBL" id="ATHJ01000099">
    <property type="protein sequence ID" value="EPR37773.1"/>
    <property type="molecule type" value="Genomic_DNA"/>
</dbReference>
<keyword evidence="2" id="KW-0342">GTP-binding</keyword>
<dbReference type="GO" id="GO:0005525">
    <property type="term" value="F:GTP binding"/>
    <property type="evidence" value="ECO:0007669"/>
    <property type="project" value="UniProtKB-KW"/>
</dbReference>
<accession>S7UZE6</accession>
<dbReference type="STRING" id="897.B2D07_07465"/>
<keyword evidence="1" id="KW-0547">Nucleotide-binding</keyword>
<evidence type="ECO:0000256" key="1">
    <source>
        <dbReference type="ARBA" id="ARBA00022741"/>
    </source>
</evidence>
<feature type="domain" description="Tr-type G" evidence="3">
    <location>
        <begin position="2"/>
        <end position="228"/>
    </location>
</feature>
<dbReference type="InterPro" id="IPR057335">
    <property type="entry name" value="Beta-barrel_SelB"/>
</dbReference>
<dbReference type="InterPro" id="IPR015191">
    <property type="entry name" value="SelB_WHD4"/>
</dbReference>
<dbReference type="InterPro" id="IPR009000">
    <property type="entry name" value="Transl_B-barrel_sf"/>
</dbReference>
<dbReference type="InterPro" id="IPR027417">
    <property type="entry name" value="P-loop_NTPase"/>
</dbReference>
<dbReference type="Gene3D" id="2.40.30.10">
    <property type="entry name" value="Translation factors"/>
    <property type="match status" value="1"/>
</dbReference>
<dbReference type="Pfam" id="PF25461">
    <property type="entry name" value="Beta-barrel_SelB"/>
    <property type="match status" value="1"/>
</dbReference>
<dbReference type="PATRIC" id="fig|1121405.3.peg.3061"/>
<dbReference type="InterPro" id="IPR036388">
    <property type="entry name" value="WH-like_DNA-bd_sf"/>
</dbReference>
<dbReference type="PROSITE" id="PS51722">
    <property type="entry name" value="G_TR_2"/>
    <property type="match status" value="1"/>
</dbReference>
<dbReference type="PANTHER" id="PTHR43721">
    <property type="entry name" value="ELONGATION FACTOR TU-RELATED"/>
    <property type="match status" value="1"/>
</dbReference>
<dbReference type="InterPro" id="IPR050055">
    <property type="entry name" value="EF-Tu_GTPase"/>
</dbReference>
<dbReference type="AlphaFoldDB" id="S7UZE6"/>
<sequence length="651" mass="70281">MSTHITIGVAGHVDHGKTALVRCLTGVETDRMKAEKERGLSIESGVAPLILSGGARAALIDVPGHTDFLKHTIRGLCAVDLAVLVVAADDGVMPQTIEHLNILSSLGTAGGLVVISKNDLVDAETIELARMEVKELIQGSFLEGKPVVPFSARTEAGKDAVLAALEAEHSLARGKRAADPFRLWIDQVRQFPGLGTVVSGTVLGGELTKNDAVDLLPQGVRTRAKSLEIHGEQALLASAGERVGVNLHRVPFSEVRRGMLLARPDTLTSAAFLNVELRMLPPHTEPLVNRQIVKIYLGTAAVAAMIVTMETAVLGPGEHGLVQCRLSSPLPAMPGDRFVVSPMNRPMVIAAGRVLETSKVKFRACRAKPLLSYLHALQSGKVDKILPSLLNRHPYQPITTDAVAEQTGLPPEKICEEIDRGIASGDFISLGGPGLVGKAAFDRTRERILEIVAQALRKDALRGDLKIAEIRNKLPDGTSDGLIQHALAGLCREDRLITEAGGYLMPDVSGRLNPGQTMLVEKLLDVALTAGITPFTAHTAWRSCPHGTSKRDVEKLLHYLARQKRLVRLNNDRYLSLQSLEEIMDRVRAAISGKGHITANDCNEILGYGRTGALPVLEYLDEIGFTERRGNDRTLVSRNHEDAPLRHACRG</sequence>
<dbReference type="Proteomes" id="UP000014977">
    <property type="component" value="Unassembled WGS sequence"/>
</dbReference>
<dbReference type="SUPFAM" id="SSF46785">
    <property type="entry name" value="Winged helix' DNA-binding domain"/>
    <property type="match status" value="1"/>
</dbReference>
<dbReference type="Gene3D" id="1.10.10.10">
    <property type="entry name" value="Winged helix-like DNA-binding domain superfamily/Winged helix DNA-binding domain"/>
    <property type="match status" value="1"/>
</dbReference>
<dbReference type="InterPro" id="IPR005225">
    <property type="entry name" value="Small_GTP-bd"/>
</dbReference>
<proteinExistence type="predicted"/>
<dbReference type="GO" id="GO:0001514">
    <property type="term" value="P:selenocysteine incorporation"/>
    <property type="evidence" value="ECO:0007669"/>
    <property type="project" value="InterPro"/>
</dbReference>
<organism evidence="4 5">
    <name type="scientific">Desulfococcus multivorans DSM 2059</name>
    <dbReference type="NCBI Taxonomy" id="1121405"/>
    <lineage>
        <taxon>Bacteria</taxon>
        <taxon>Pseudomonadati</taxon>
        <taxon>Thermodesulfobacteriota</taxon>
        <taxon>Desulfobacteria</taxon>
        <taxon>Desulfobacterales</taxon>
        <taxon>Desulfococcaceae</taxon>
        <taxon>Desulfococcus</taxon>
    </lineage>
</organism>
<dbReference type="PANTHER" id="PTHR43721:SF22">
    <property type="entry name" value="ELONGATION FACTOR TU, MITOCHONDRIAL"/>
    <property type="match status" value="1"/>
</dbReference>
<comment type="caution">
    <text evidence="4">The sequence shown here is derived from an EMBL/GenBank/DDBJ whole genome shotgun (WGS) entry which is preliminary data.</text>
</comment>
<dbReference type="OrthoDB" id="9803139at2"/>
<dbReference type="SUPFAM" id="SSF50447">
    <property type="entry name" value="Translation proteins"/>
    <property type="match status" value="1"/>
</dbReference>
<dbReference type="InterPro" id="IPR004161">
    <property type="entry name" value="EFTu-like_2"/>
</dbReference>
<dbReference type="GO" id="GO:0003723">
    <property type="term" value="F:RNA binding"/>
    <property type="evidence" value="ECO:0007669"/>
    <property type="project" value="InterPro"/>
</dbReference>
<dbReference type="Gene3D" id="1.10.10.2770">
    <property type="match status" value="1"/>
</dbReference>
<dbReference type="Gene3D" id="3.40.50.300">
    <property type="entry name" value="P-loop containing nucleotide triphosphate hydrolases"/>
    <property type="match status" value="1"/>
</dbReference>
<gene>
    <name evidence="4" type="ORF">dsmv_2984</name>
</gene>
<dbReference type="InterPro" id="IPR009001">
    <property type="entry name" value="Transl_elong_EF1A/Init_IF2_C"/>
</dbReference>
<evidence type="ECO:0000259" key="3">
    <source>
        <dbReference type="PROSITE" id="PS51722"/>
    </source>
</evidence>
<dbReference type="SUPFAM" id="SSF52540">
    <property type="entry name" value="P-loop containing nucleoside triphosphate hydrolases"/>
    <property type="match status" value="1"/>
</dbReference>
<keyword evidence="5" id="KW-1185">Reference proteome</keyword>
<dbReference type="Pfam" id="PF00009">
    <property type="entry name" value="GTP_EFTU"/>
    <property type="match status" value="1"/>
</dbReference>
<dbReference type="InterPro" id="IPR036390">
    <property type="entry name" value="WH_DNA-bd_sf"/>
</dbReference>